<dbReference type="NCBIfam" id="TIGR01312">
    <property type="entry name" value="XylB"/>
    <property type="match status" value="1"/>
</dbReference>
<dbReference type="PROSITE" id="PS00445">
    <property type="entry name" value="FGGY_KINASES_2"/>
    <property type="match status" value="1"/>
</dbReference>
<evidence type="ECO:0000256" key="2">
    <source>
        <dbReference type="ARBA" id="ARBA00022629"/>
    </source>
</evidence>
<evidence type="ECO:0000313" key="13">
    <source>
        <dbReference type="Proteomes" id="UP001138661"/>
    </source>
</evidence>
<keyword evidence="4 9" id="KW-0547">Nucleotide-binding</keyword>
<dbReference type="RefSeq" id="WP_219504350.1">
    <property type="nucleotide sequence ID" value="NZ_JAHXDN010000004.1"/>
</dbReference>
<evidence type="ECO:0000256" key="5">
    <source>
        <dbReference type="ARBA" id="ARBA00022777"/>
    </source>
</evidence>
<dbReference type="InterPro" id="IPR018483">
    <property type="entry name" value="Carb_kinase_FGGY_CS"/>
</dbReference>
<dbReference type="Proteomes" id="UP001138661">
    <property type="component" value="Unassembled WGS sequence"/>
</dbReference>
<dbReference type="AlphaFoldDB" id="A0A9X1FY22"/>
<keyword evidence="6 9" id="KW-0067">ATP-binding</keyword>
<sequence>MSIFAGVDLGTSGIKVALIDAEGTCRAQASRPCEVDRPHPGWSQQDPDLWWQLTAAIFDELSQSHTGLMSEVAGISLSGQMLGSVLLDDSDNPVAPCLLWNDQRSLAECRTLLERVPDIGWRTNGQPDPGLTAPKLLWMAKHWPDAFDKADILMLPKDYVRLRMTGARASDFSDASGTMMLDCATSQWDNALIEAADWHASKLPELLPSFADAGHLQSALCTRWNMPGTVVVATGCGDNYAGALGVGAALPGDAALSIGTSGVLSAVDDRFRPNPDHAVLTTPHAAPDTYLSMGVVMSATQSLDWLASLTATPAAELAAKAAERVAVHGPGNCPVARPSLTGVRTPDNRPDALAALSGISAVSDKVDLAYAIMEGVAFQFYDAYLAQTRSGVPVERMTAVGGGAKSTLWVQLIATLMETDIVIPAHGDISACIGAAKLAQSAVMPDQTTTILRRKQPVAKTVRPNPDWHDALRERHQRYRDLPFHG</sequence>
<protein>
    <recommendedName>
        <fullName evidence="9">Xylulose kinase</fullName>
        <shortName evidence="9">Xylulokinase</shortName>
        <ecNumber evidence="9">2.7.1.17</ecNumber>
    </recommendedName>
</protein>
<keyword evidence="13" id="KW-1185">Reference proteome</keyword>
<comment type="catalytic activity">
    <reaction evidence="9">
        <text>D-xylulose + ATP = D-xylulose 5-phosphate + ADP + H(+)</text>
        <dbReference type="Rhea" id="RHEA:10964"/>
        <dbReference type="ChEBI" id="CHEBI:15378"/>
        <dbReference type="ChEBI" id="CHEBI:17140"/>
        <dbReference type="ChEBI" id="CHEBI:30616"/>
        <dbReference type="ChEBI" id="CHEBI:57737"/>
        <dbReference type="ChEBI" id="CHEBI:456216"/>
        <dbReference type="EC" id="2.7.1.17"/>
    </reaction>
</comment>
<evidence type="ECO:0000256" key="4">
    <source>
        <dbReference type="ARBA" id="ARBA00022741"/>
    </source>
</evidence>
<gene>
    <name evidence="9 12" type="primary">xylB</name>
    <name evidence="12" type="ORF">KX928_15190</name>
</gene>
<evidence type="ECO:0000256" key="3">
    <source>
        <dbReference type="ARBA" id="ARBA00022679"/>
    </source>
</evidence>
<keyword evidence="7 9" id="KW-0119">Carbohydrate metabolism</keyword>
<feature type="domain" description="Carbohydrate kinase FGGY C-terminal" evidence="11">
    <location>
        <begin position="254"/>
        <end position="441"/>
    </location>
</feature>
<dbReference type="Pfam" id="PF00370">
    <property type="entry name" value="FGGY_N"/>
    <property type="match status" value="1"/>
</dbReference>
<dbReference type="GO" id="GO:0005524">
    <property type="term" value="F:ATP binding"/>
    <property type="evidence" value="ECO:0007669"/>
    <property type="project" value="UniProtKB-KW"/>
</dbReference>
<reference evidence="12" key="1">
    <citation type="submission" date="2021-07" db="EMBL/GenBank/DDBJ databases">
        <title>Roseobacter insulae sp. nov., isolated from a tidal flat.</title>
        <authorList>
            <person name="Park S."/>
            <person name="Yoon J.-H."/>
        </authorList>
    </citation>
    <scope>NUCLEOTIDE SEQUENCE</scope>
    <source>
        <strain evidence="12">YSTF-M11</strain>
    </source>
</reference>
<feature type="domain" description="Carbohydrate kinase FGGY N-terminal" evidence="10">
    <location>
        <begin position="5"/>
        <end position="245"/>
    </location>
</feature>
<accession>A0A9X1FY22</accession>
<comment type="similarity">
    <text evidence="1 8">Belongs to the FGGY kinase family.</text>
</comment>
<evidence type="ECO:0000256" key="1">
    <source>
        <dbReference type="ARBA" id="ARBA00009156"/>
    </source>
</evidence>
<dbReference type="Pfam" id="PF02782">
    <property type="entry name" value="FGGY_C"/>
    <property type="match status" value="1"/>
</dbReference>
<dbReference type="InterPro" id="IPR018485">
    <property type="entry name" value="FGGY_C"/>
</dbReference>
<evidence type="ECO:0000259" key="10">
    <source>
        <dbReference type="Pfam" id="PF00370"/>
    </source>
</evidence>
<dbReference type="CDD" id="cd07808">
    <property type="entry name" value="ASKHA_NBD_FGGY_EcXK-like"/>
    <property type="match status" value="1"/>
</dbReference>
<dbReference type="EC" id="2.7.1.17" evidence="9"/>
<name>A0A9X1FY22_9RHOB</name>
<dbReference type="InterPro" id="IPR000577">
    <property type="entry name" value="Carb_kinase_FGGY"/>
</dbReference>
<evidence type="ECO:0000256" key="6">
    <source>
        <dbReference type="ARBA" id="ARBA00022840"/>
    </source>
</evidence>
<evidence type="ECO:0000256" key="8">
    <source>
        <dbReference type="RuleBase" id="RU003733"/>
    </source>
</evidence>
<dbReference type="InterPro" id="IPR018484">
    <property type="entry name" value="FGGY_N"/>
</dbReference>
<evidence type="ECO:0000259" key="11">
    <source>
        <dbReference type="Pfam" id="PF02782"/>
    </source>
</evidence>
<dbReference type="GO" id="GO:0005997">
    <property type="term" value="P:xylulose metabolic process"/>
    <property type="evidence" value="ECO:0007669"/>
    <property type="project" value="InterPro"/>
</dbReference>
<evidence type="ECO:0000313" key="12">
    <source>
        <dbReference type="EMBL" id="MBW4709135.1"/>
    </source>
</evidence>
<evidence type="ECO:0000256" key="7">
    <source>
        <dbReference type="ARBA" id="ARBA00023277"/>
    </source>
</evidence>
<dbReference type="GO" id="GO:0042732">
    <property type="term" value="P:D-xylose metabolic process"/>
    <property type="evidence" value="ECO:0007669"/>
    <property type="project" value="UniProtKB-KW"/>
</dbReference>
<dbReference type="PANTHER" id="PTHR43095">
    <property type="entry name" value="SUGAR KINASE"/>
    <property type="match status" value="1"/>
</dbReference>
<dbReference type="InterPro" id="IPR050406">
    <property type="entry name" value="FGGY_Carb_Kinase"/>
</dbReference>
<organism evidence="12 13">
    <name type="scientific">Roseobacter insulae</name>
    <dbReference type="NCBI Taxonomy" id="2859783"/>
    <lineage>
        <taxon>Bacteria</taxon>
        <taxon>Pseudomonadati</taxon>
        <taxon>Pseudomonadota</taxon>
        <taxon>Alphaproteobacteria</taxon>
        <taxon>Rhodobacterales</taxon>
        <taxon>Roseobacteraceae</taxon>
        <taxon>Roseobacter</taxon>
    </lineage>
</organism>
<dbReference type="InterPro" id="IPR006000">
    <property type="entry name" value="Xylulokinase"/>
</dbReference>
<dbReference type="GO" id="GO:0004856">
    <property type="term" value="F:D-xylulokinase activity"/>
    <property type="evidence" value="ECO:0007669"/>
    <property type="project" value="UniProtKB-EC"/>
</dbReference>
<comment type="caution">
    <text evidence="12">The sequence shown here is derived from an EMBL/GenBank/DDBJ whole genome shotgun (WGS) entry which is preliminary data.</text>
</comment>
<evidence type="ECO:0000256" key="9">
    <source>
        <dbReference type="RuleBase" id="RU364073"/>
    </source>
</evidence>
<dbReference type="PROSITE" id="PS00933">
    <property type="entry name" value="FGGY_KINASES_1"/>
    <property type="match status" value="1"/>
</dbReference>
<dbReference type="PIRSF" id="PIRSF000538">
    <property type="entry name" value="GlpK"/>
    <property type="match status" value="1"/>
</dbReference>
<keyword evidence="3 8" id="KW-0808">Transferase</keyword>
<dbReference type="EMBL" id="JAHXDN010000004">
    <property type="protein sequence ID" value="MBW4709135.1"/>
    <property type="molecule type" value="Genomic_DNA"/>
</dbReference>
<keyword evidence="2 9" id="KW-0859">Xylose metabolism</keyword>
<proteinExistence type="inferred from homology"/>
<dbReference type="PANTHER" id="PTHR43095:SF6">
    <property type="entry name" value="XYLULOSE KINASE"/>
    <property type="match status" value="1"/>
</dbReference>
<keyword evidence="5 8" id="KW-0418">Kinase</keyword>